<sequence length="205" mass="22189">MRAEHLTHGARTSAGEPGRTSTEALVGAMAGGQQQRPREEETYLRDAEEGSNLTDPTAKGGQTEAAAAAAPLPPPYTEIDLSAIQTQPGAPPPSYVVYPPPPHSACPAYPIESNQLAVELPAPGIYAAVVLRDVPAQVRCPKCQFFGWTTTHNTNGGFSWLLATLFCLFGFYFCCCLIPLLFPTFKDTQHHCSNCKAYIGTYRRM</sequence>
<evidence type="ECO:0000256" key="4">
    <source>
        <dbReference type="ARBA" id="ARBA00005975"/>
    </source>
</evidence>
<evidence type="ECO:0000256" key="1">
    <source>
        <dbReference type="ARBA" id="ARBA00004125"/>
    </source>
</evidence>
<evidence type="ECO:0000256" key="5">
    <source>
        <dbReference type="ARBA" id="ARBA00022723"/>
    </source>
</evidence>
<keyword evidence="9" id="KW-0812">Transmembrane</keyword>
<dbReference type="PROSITE" id="PS51837">
    <property type="entry name" value="LITAF"/>
    <property type="match status" value="1"/>
</dbReference>
<evidence type="ECO:0000256" key="9">
    <source>
        <dbReference type="SAM" id="Phobius"/>
    </source>
</evidence>
<evidence type="ECO:0000256" key="6">
    <source>
        <dbReference type="ARBA" id="ARBA00022833"/>
    </source>
</evidence>
<dbReference type="RefSeq" id="XP_032817430.1">
    <property type="nucleotide sequence ID" value="XM_032961539.1"/>
</dbReference>
<dbReference type="GO" id="GO:0005765">
    <property type="term" value="C:lysosomal membrane"/>
    <property type="evidence" value="ECO:0007669"/>
    <property type="project" value="UniProtKB-SubCell"/>
</dbReference>
<dbReference type="SMART" id="SM00714">
    <property type="entry name" value="LITAF"/>
    <property type="match status" value="1"/>
</dbReference>
<feature type="domain" description="LITAF" evidence="10">
    <location>
        <begin position="120"/>
        <end position="204"/>
    </location>
</feature>
<organism evidence="11 12">
    <name type="scientific">Petromyzon marinus</name>
    <name type="common">Sea lamprey</name>
    <dbReference type="NCBI Taxonomy" id="7757"/>
    <lineage>
        <taxon>Eukaryota</taxon>
        <taxon>Metazoa</taxon>
        <taxon>Chordata</taxon>
        <taxon>Craniata</taxon>
        <taxon>Vertebrata</taxon>
        <taxon>Cyclostomata</taxon>
        <taxon>Hyperoartia</taxon>
        <taxon>Petromyzontiformes</taxon>
        <taxon>Petromyzontidae</taxon>
        <taxon>Petromyzon</taxon>
    </lineage>
</organism>
<accession>A0AAJ7X143</accession>
<evidence type="ECO:0000256" key="3">
    <source>
        <dbReference type="ARBA" id="ARBA00004630"/>
    </source>
</evidence>
<name>A0AAJ7X143_PETMA</name>
<evidence type="ECO:0000313" key="12">
    <source>
        <dbReference type="RefSeq" id="XP_032817430.1"/>
    </source>
</evidence>
<proteinExistence type="inferred from homology"/>
<dbReference type="PANTHER" id="PTHR23292:SF44">
    <property type="entry name" value="LITAF DOMAIN-CONTAINING PROTEIN"/>
    <property type="match status" value="1"/>
</dbReference>
<evidence type="ECO:0000313" key="11">
    <source>
        <dbReference type="Proteomes" id="UP001318040"/>
    </source>
</evidence>
<gene>
    <name evidence="12" type="primary">LOC116946551</name>
</gene>
<evidence type="ECO:0000256" key="2">
    <source>
        <dbReference type="ARBA" id="ARBA00004414"/>
    </source>
</evidence>
<evidence type="ECO:0000256" key="7">
    <source>
        <dbReference type="ARBA" id="ARBA00023136"/>
    </source>
</evidence>
<dbReference type="AlphaFoldDB" id="A0AAJ7X143"/>
<keyword evidence="6" id="KW-0862">Zinc</keyword>
<protein>
    <submittedName>
        <fullName evidence="12">Lipopolysaccharide-induced tumor necrosis factor-alpha factor homolog isoform X2</fullName>
    </submittedName>
</protein>
<reference evidence="12" key="1">
    <citation type="submission" date="2025-08" db="UniProtKB">
        <authorList>
            <consortium name="RefSeq"/>
        </authorList>
    </citation>
    <scope>IDENTIFICATION</scope>
    <source>
        <tissue evidence="12">Sperm</tissue>
    </source>
</reference>
<dbReference type="GO" id="GO:0031902">
    <property type="term" value="C:late endosome membrane"/>
    <property type="evidence" value="ECO:0007669"/>
    <property type="project" value="UniProtKB-SubCell"/>
</dbReference>
<comment type="similarity">
    <text evidence="4">Belongs to the CDIP1/LITAF family.</text>
</comment>
<evidence type="ECO:0000259" key="10">
    <source>
        <dbReference type="PROSITE" id="PS51837"/>
    </source>
</evidence>
<dbReference type="PANTHER" id="PTHR23292">
    <property type="entry name" value="LIPOPOLYSACCHARIDE-INDUCED TUMOR NECROSIS FACTOR-ALPHA FACTOR"/>
    <property type="match status" value="1"/>
</dbReference>
<keyword evidence="5" id="KW-0479">Metal-binding</keyword>
<dbReference type="Pfam" id="PF10601">
    <property type="entry name" value="zf-LITAF-like"/>
    <property type="match status" value="1"/>
</dbReference>
<keyword evidence="9" id="KW-1133">Transmembrane helix</keyword>
<dbReference type="InterPro" id="IPR037519">
    <property type="entry name" value="LITAF_fam"/>
</dbReference>
<keyword evidence="7 9" id="KW-0472">Membrane</keyword>
<evidence type="ECO:0000256" key="8">
    <source>
        <dbReference type="SAM" id="MobiDB-lite"/>
    </source>
</evidence>
<keyword evidence="11" id="KW-1185">Reference proteome</keyword>
<dbReference type="GO" id="GO:0008270">
    <property type="term" value="F:zinc ion binding"/>
    <property type="evidence" value="ECO:0007669"/>
    <property type="project" value="TreeGrafter"/>
</dbReference>
<feature type="compositionally biased region" description="Basic and acidic residues" evidence="8">
    <location>
        <begin position="36"/>
        <end position="48"/>
    </location>
</feature>
<feature type="transmembrane region" description="Helical" evidence="9">
    <location>
        <begin position="160"/>
        <end position="182"/>
    </location>
</feature>
<dbReference type="Proteomes" id="UP001318040">
    <property type="component" value="Chromosome 27"/>
</dbReference>
<comment type="subcellular location">
    <subcellularLocation>
        <location evidence="1">Endosome membrane</location>
        <topology evidence="1">Peripheral membrane protein</topology>
        <orientation evidence="1">Cytoplasmic side</orientation>
    </subcellularLocation>
    <subcellularLocation>
        <location evidence="2">Late endosome membrane</location>
    </subcellularLocation>
    <subcellularLocation>
        <location evidence="3">Lysosome membrane</location>
        <topology evidence="3">Peripheral membrane protein</topology>
        <orientation evidence="3">Cytoplasmic side</orientation>
    </subcellularLocation>
</comment>
<feature type="region of interest" description="Disordered" evidence="8">
    <location>
        <begin position="1"/>
        <end position="67"/>
    </location>
</feature>
<dbReference type="InterPro" id="IPR006629">
    <property type="entry name" value="LITAF"/>
</dbReference>